<dbReference type="AlphaFoldDB" id="C6BWA4"/>
<feature type="signal peptide" evidence="1">
    <location>
        <begin position="1"/>
        <end position="23"/>
    </location>
</feature>
<organism evidence="2 3">
    <name type="scientific">Maridesulfovibrio salexigens (strain ATCC 14822 / DSM 2638 / NCIMB 8403 / VKM B-1763)</name>
    <name type="common">Desulfovibrio salexigens</name>
    <dbReference type="NCBI Taxonomy" id="526222"/>
    <lineage>
        <taxon>Bacteria</taxon>
        <taxon>Pseudomonadati</taxon>
        <taxon>Thermodesulfobacteriota</taxon>
        <taxon>Desulfovibrionia</taxon>
        <taxon>Desulfovibrionales</taxon>
        <taxon>Desulfovibrionaceae</taxon>
        <taxon>Maridesulfovibrio</taxon>
    </lineage>
</organism>
<reference evidence="2 3" key="1">
    <citation type="submission" date="2009-06" db="EMBL/GenBank/DDBJ databases">
        <title>Complete sequence of Desulfovibrio salexigens DSM 2638.</title>
        <authorList>
            <consortium name="US DOE Joint Genome Institute"/>
            <person name="Lucas S."/>
            <person name="Copeland A."/>
            <person name="Lapidus A."/>
            <person name="Glavina del Rio T."/>
            <person name="Tice H."/>
            <person name="Bruce D."/>
            <person name="Goodwin L."/>
            <person name="Pitluck S."/>
            <person name="Munk A.C."/>
            <person name="Brettin T."/>
            <person name="Detter J.C."/>
            <person name="Han C."/>
            <person name="Tapia R."/>
            <person name="Larimer F."/>
            <person name="Land M."/>
            <person name="Hauser L."/>
            <person name="Kyrpides N."/>
            <person name="Anderson I."/>
            <person name="Wall J.D."/>
            <person name="Arkin A.P."/>
            <person name="Dehal P."/>
            <person name="Chivian D."/>
            <person name="Giles B."/>
            <person name="Hazen T.C."/>
        </authorList>
    </citation>
    <scope>NUCLEOTIDE SEQUENCE [LARGE SCALE GENOMIC DNA]</scope>
    <source>
        <strain evidence="3">ATCC 14822 / DSM 2638 / NCIMB 8403 / VKM B-1763</strain>
    </source>
</reference>
<keyword evidence="1" id="KW-0732">Signal</keyword>
<dbReference type="EMBL" id="CP001649">
    <property type="protein sequence ID" value="ACS78348.1"/>
    <property type="molecule type" value="Genomic_DNA"/>
</dbReference>
<dbReference type="HOGENOM" id="CLU_133693_0_0_7"/>
<feature type="chain" id="PRO_5002961307" evidence="1">
    <location>
        <begin position="24"/>
        <end position="161"/>
    </location>
</feature>
<dbReference type="Proteomes" id="UP000002601">
    <property type="component" value="Chromosome"/>
</dbReference>
<name>C6BWA4_MARSD</name>
<evidence type="ECO:0000256" key="1">
    <source>
        <dbReference type="SAM" id="SignalP"/>
    </source>
</evidence>
<dbReference type="OrthoDB" id="5462579at2"/>
<accession>C6BWA4</accession>
<protein>
    <submittedName>
        <fullName evidence="2">Uncharacterized protein</fullName>
    </submittedName>
</protein>
<dbReference type="RefSeq" id="WP_012765874.1">
    <property type="nucleotide sequence ID" value="NC_012881.1"/>
</dbReference>
<evidence type="ECO:0000313" key="2">
    <source>
        <dbReference type="EMBL" id="ACS78348.1"/>
    </source>
</evidence>
<gene>
    <name evidence="2" type="ordered locus">Desal_0281</name>
</gene>
<dbReference type="KEGG" id="dsa:Desal_0281"/>
<sequence length="161" mass="16888">MKIIRAVAMTVVLVGLMVGNVFAQETVFKPQGSAFVSGIAYHNDGNFAGPMVDISVSNVTGKTIECKITILDDDGNDMSSMGSIVRGGMNSYTVVKSGTGSFSLPPHATRKFTMEYSSAVKYMLGQAIVQWSSDDPNLARALTASVVQAGSASPLNGGQPF</sequence>
<dbReference type="STRING" id="526222.Desal_0281"/>
<keyword evidence="3" id="KW-1185">Reference proteome</keyword>
<proteinExistence type="predicted"/>
<evidence type="ECO:0000313" key="3">
    <source>
        <dbReference type="Proteomes" id="UP000002601"/>
    </source>
</evidence>